<dbReference type="InterPro" id="IPR012337">
    <property type="entry name" value="RNaseH-like_sf"/>
</dbReference>
<evidence type="ECO:0000313" key="3">
    <source>
        <dbReference type="EMBL" id="KAK9740633.1"/>
    </source>
</evidence>
<dbReference type="PANTHER" id="PTHR11697">
    <property type="entry name" value="GENERAL TRANSCRIPTION FACTOR 2-RELATED ZINC FINGER PROTEIN"/>
    <property type="match status" value="1"/>
</dbReference>
<feature type="region of interest" description="Disordered" evidence="1">
    <location>
        <begin position="21"/>
        <end position="46"/>
    </location>
</feature>
<gene>
    <name evidence="3" type="ORF">RND81_03G049800</name>
</gene>
<comment type="caution">
    <text evidence="3">The sequence shown here is derived from an EMBL/GenBank/DDBJ whole genome shotgun (WGS) entry which is preliminary data.</text>
</comment>
<reference evidence="3" key="1">
    <citation type="submission" date="2024-03" db="EMBL/GenBank/DDBJ databases">
        <title>WGS assembly of Saponaria officinalis var. Norfolk2.</title>
        <authorList>
            <person name="Jenkins J."/>
            <person name="Shu S."/>
            <person name="Grimwood J."/>
            <person name="Barry K."/>
            <person name="Goodstein D."/>
            <person name="Schmutz J."/>
            <person name="Leebens-Mack J."/>
            <person name="Osbourn A."/>
        </authorList>
    </citation>
    <scope>NUCLEOTIDE SEQUENCE [LARGE SCALE GENOMIC DNA]</scope>
    <source>
        <strain evidence="3">JIC</strain>
    </source>
</reference>
<evidence type="ECO:0000313" key="4">
    <source>
        <dbReference type="Proteomes" id="UP001443914"/>
    </source>
</evidence>
<dbReference type="InterPro" id="IPR006580">
    <property type="entry name" value="Znf_TTF"/>
</dbReference>
<dbReference type="InterPro" id="IPR025398">
    <property type="entry name" value="DUF4371"/>
</dbReference>
<proteinExistence type="predicted"/>
<dbReference type="SUPFAM" id="SSF53098">
    <property type="entry name" value="Ribonuclease H-like"/>
    <property type="match status" value="1"/>
</dbReference>
<dbReference type="PANTHER" id="PTHR11697:SF230">
    <property type="entry name" value="ZINC FINGER, MYM DOMAIN CONTAINING 1"/>
    <property type="match status" value="1"/>
</dbReference>
<dbReference type="SMART" id="SM00597">
    <property type="entry name" value="ZnF_TTF"/>
    <property type="match status" value="1"/>
</dbReference>
<feature type="domain" description="TTF-type" evidence="2">
    <location>
        <begin position="94"/>
        <end position="189"/>
    </location>
</feature>
<dbReference type="AlphaFoldDB" id="A0AAW1M3I1"/>
<dbReference type="Pfam" id="PF14291">
    <property type="entry name" value="DUF4371"/>
    <property type="match status" value="1"/>
</dbReference>
<dbReference type="Proteomes" id="UP001443914">
    <property type="component" value="Unassembled WGS sequence"/>
</dbReference>
<dbReference type="Pfam" id="PF05699">
    <property type="entry name" value="Dimer_Tnp_hAT"/>
    <property type="match status" value="1"/>
</dbReference>
<organism evidence="3 4">
    <name type="scientific">Saponaria officinalis</name>
    <name type="common">Common soapwort</name>
    <name type="synonym">Lychnis saponaria</name>
    <dbReference type="NCBI Taxonomy" id="3572"/>
    <lineage>
        <taxon>Eukaryota</taxon>
        <taxon>Viridiplantae</taxon>
        <taxon>Streptophyta</taxon>
        <taxon>Embryophyta</taxon>
        <taxon>Tracheophyta</taxon>
        <taxon>Spermatophyta</taxon>
        <taxon>Magnoliopsida</taxon>
        <taxon>eudicotyledons</taxon>
        <taxon>Gunneridae</taxon>
        <taxon>Pentapetalae</taxon>
        <taxon>Caryophyllales</taxon>
        <taxon>Caryophyllaceae</taxon>
        <taxon>Caryophylleae</taxon>
        <taxon>Saponaria</taxon>
    </lineage>
</organism>
<dbReference type="GO" id="GO:0046983">
    <property type="term" value="F:protein dimerization activity"/>
    <property type="evidence" value="ECO:0007669"/>
    <property type="project" value="InterPro"/>
</dbReference>
<evidence type="ECO:0000256" key="1">
    <source>
        <dbReference type="SAM" id="MobiDB-lite"/>
    </source>
</evidence>
<sequence length="677" mass="77689">MGKTPAITEFFKRKKGEISTNEARGPLINTPIDTENNETTPLDESRPTKVMRSLEPSTNSYRVERDPGKREQICQYPVGKQNEIRRAYIFSDSHGRRFQASWYDKFRSWLEYSPEKDAAFCFPCFLFNKPESNKAFIIDGFKEWKHATGKEGAFIVHVGTAPNSSHQNAEKQLQDFLHQERHLPNIYAKQTPIDIAKNRLRLTSTIEALRWLAMQGLAMRGRDESENSSNRGNFLELIKHQASFNKDVANATYKKEILQIFGEKIKRTIREEIGGYPFCIIVDEAGDVSGKQQMAIILRFVNNLGLVNERFFSIVHVDDTCAMTLKKEIFEVISHYQFDLKNLRGQGFDGASNMSGKWKGLQALVNEQCPYAYFVHSYSNEIKMLIEDGELETGIGLNQTINLQRPGDTCWSSHLRSISGLMKMLSATCSIFHKLIDEGDTSAERAQATTALDTMTSFEFIFILHLMKKVLELSNLLSQALQRKSQDIINSLHLVETTKTLLLKRNIEVPDMNSVYIERGGRARRQHDQNTVEVHYRRNLFYGAIDVQLQELSYRFNEKSVELLTLSCALEPRSSGQHFKIDDICNLVNKFYPEDFTDVEKEELIVQLCHYEVELSRHEDLKKLSTISELSQWLVNTGKHNMYPLIFRLTRLLLTLPVSTASVERAFSAMNVVKTTN</sequence>
<accession>A0AAW1M3I1</accession>
<dbReference type="EMBL" id="JBDFQZ010000003">
    <property type="protein sequence ID" value="KAK9740633.1"/>
    <property type="molecule type" value="Genomic_DNA"/>
</dbReference>
<evidence type="ECO:0000259" key="2">
    <source>
        <dbReference type="SMART" id="SM00597"/>
    </source>
</evidence>
<keyword evidence="4" id="KW-1185">Reference proteome</keyword>
<dbReference type="InterPro" id="IPR055298">
    <property type="entry name" value="AtLOH3-like"/>
</dbReference>
<protein>
    <recommendedName>
        <fullName evidence="2">TTF-type domain-containing protein</fullName>
    </recommendedName>
</protein>
<name>A0AAW1M3I1_SAPOF</name>
<feature type="compositionally biased region" description="Polar residues" evidence="1">
    <location>
        <begin position="31"/>
        <end position="42"/>
    </location>
</feature>
<dbReference type="InterPro" id="IPR008906">
    <property type="entry name" value="HATC_C_dom"/>
</dbReference>